<keyword evidence="2" id="KW-0605">Phycobilisome</keyword>
<dbReference type="InterPro" id="IPR016024">
    <property type="entry name" value="ARM-type_fold"/>
</dbReference>
<sequence>MITHIERLSEEETDALLQTVNEQIVTESFDSHNHQLIAQMVESLGDSRGMVRLGFAEALGKVGLPAVPFLEEALANHPDAVVRRAAAKTLTLIASPSAVPHLIHAVLHDEDTVVKSSSVAALARTGAEAVPPLLEILASEEHPESTKGHAAWALAFIGSQAKEIWYKEIHSESPVVRAAVIGAIAKIAQETPEEKAFDILIKALSDGDETVRTEAAAALGNLAYEPAVPHLVESLAHLDGETRSSAALALMKIGSPTAIVPLQSALSVETEQKVQRVLELAISQLQKQSEVSRE</sequence>
<evidence type="ECO:0000313" key="4">
    <source>
        <dbReference type="Proteomes" id="UP000008206"/>
    </source>
</evidence>
<dbReference type="SUPFAM" id="SSF48371">
    <property type="entry name" value="ARM repeat"/>
    <property type="match status" value="1"/>
</dbReference>
<dbReference type="InterPro" id="IPR004155">
    <property type="entry name" value="PBS_lyase_HEAT"/>
</dbReference>
<dbReference type="OrthoDB" id="9765635at2"/>
<dbReference type="Pfam" id="PF13646">
    <property type="entry name" value="HEAT_2"/>
    <property type="match status" value="2"/>
</dbReference>
<dbReference type="PANTHER" id="PTHR12697:SF38">
    <property type="entry name" value="PBS LYASE HEAT DOMAIN PROTEIN REPEAT-CONTAINING PROTEIN"/>
    <property type="match status" value="1"/>
</dbReference>
<keyword evidence="1" id="KW-0042">Antenna complex</keyword>
<keyword evidence="4" id="KW-1185">Reference proteome</keyword>
<reference evidence="4" key="1">
    <citation type="journal article" date="2011" name="MBio">
        <title>Novel metabolic attributes of the genus Cyanothece, comprising a group of unicellular nitrogen-fixing Cyanobacteria.</title>
        <authorList>
            <person name="Bandyopadhyay A."/>
            <person name="Elvitigala T."/>
            <person name="Welsh E."/>
            <person name="Stockel J."/>
            <person name="Liberton M."/>
            <person name="Min H."/>
            <person name="Sherman L.A."/>
            <person name="Pakrasi H.B."/>
        </authorList>
    </citation>
    <scope>NUCLEOTIDE SEQUENCE [LARGE SCALE GENOMIC DNA]</scope>
    <source>
        <strain evidence="4">PCC 7822</strain>
    </source>
</reference>
<evidence type="ECO:0000256" key="2">
    <source>
        <dbReference type="ARBA" id="ARBA00022738"/>
    </source>
</evidence>
<dbReference type="PANTHER" id="PTHR12697">
    <property type="entry name" value="PBS LYASE HEAT-LIKE PROTEIN"/>
    <property type="match status" value="1"/>
</dbReference>
<dbReference type="eggNOG" id="COG1413">
    <property type="taxonomic scope" value="Bacteria"/>
</dbReference>
<dbReference type="GO" id="GO:0030089">
    <property type="term" value="C:phycobilisome"/>
    <property type="evidence" value="ECO:0007669"/>
    <property type="project" value="UniProtKB-KW"/>
</dbReference>
<dbReference type="EMBL" id="CP002198">
    <property type="protein sequence ID" value="ADN15954.1"/>
    <property type="molecule type" value="Genomic_DNA"/>
</dbReference>
<protein>
    <submittedName>
        <fullName evidence="3">PBS lyase HEAT domain protein repeat-containing protein</fullName>
    </submittedName>
</protein>
<dbReference type="HOGENOM" id="CLU_920356_0_0_3"/>
<keyword evidence="3" id="KW-0456">Lyase</keyword>
<proteinExistence type="predicted"/>
<dbReference type="KEGG" id="cyj:Cyan7822_4029"/>
<dbReference type="AlphaFoldDB" id="E0U5W3"/>
<evidence type="ECO:0000256" key="1">
    <source>
        <dbReference type="ARBA" id="ARBA00022549"/>
    </source>
</evidence>
<dbReference type="GO" id="GO:0016829">
    <property type="term" value="F:lyase activity"/>
    <property type="evidence" value="ECO:0007669"/>
    <property type="project" value="UniProtKB-KW"/>
</dbReference>
<dbReference type="Gene3D" id="1.25.10.10">
    <property type="entry name" value="Leucine-rich Repeat Variant"/>
    <property type="match status" value="2"/>
</dbReference>
<dbReference type="GO" id="GO:0016491">
    <property type="term" value="F:oxidoreductase activity"/>
    <property type="evidence" value="ECO:0007669"/>
    <property type="project" value="TreeGrafter"/>
</dbReference>
<gene>
    <name evidence="3" type="ordered locus">Cyan7822_4029</name>
</gene>
<dbReference type="STRING" id="497965.Cyan7822_4029"/>
<evidence type="ECO:0000313" key="3">
    <source>
        <dbReference type="EMBL" id="ADN15954.1"/>
    </source>
</evidence>
<dbReference type="SMART" id="SM00567">
    <property type="entry name" value="EZ_HEAT"/>
    <property type="match status" value="6"/>
</dbReference>
<dbReference type="InterPro" id="IPR011989">
    <property type="entry name" value="ARM-like"/>
</dbReference>
<accession>E0U5W3</accession>
<name>E0U5W3_GLOV7</name>
<dbReference type="Proteomes" id="UP000008206">
    <property type="component" value="Chromosome"/>
</dbReference>
<organism evidence="3 4">
    <name type="scientific">Gloeothece verrucosa (strain PCC 7822)</name>
    <name type="common">Cyanothece sp. (strain PCC 7822)</name>
    <dbReference type="NCBI Taxonomy" id="497965"/>
    <lineage>
        <taxon>Bacteria</taxon>
        <taxon>Bacillati</taxon>
        <taxon>Cyanobacteriota</taxon>
        <taxon>Cyanophyceae</taxon>
        <taxon>Oscillatoriophycideae</taxon>
        <taxon>Chroococcales</taxon>
        <taxon>Aphanothecaceae</taxon>
        <taxon>Gloeothece</taxon>
        <taxon>Gloeothece verrucosa</taxon>
    </lineage>
</organism>
<dbReference type="RefSeq" id="WP_013324022.1">
    <property type="nucleotide sequence ID" value="NC_014501.1"/>
</dbReference>